<evidence type="ECO:0000256" key="1">
    <source>
        <dbReference type="ARBA" id="ARBA00023157"/>
    </source>
</evidence>
<feature type="domain" description="Phytocyanin" evidence="4">
    <location>
        <begin position="43"/>
        <end position="143"/>
    </location>
</feature>
<name>A0A1L6K5L2_POPTO</name>
<keyword evidence="1" id="KW-1015">Disulfide bond</keyword>
<dbReference type="GO" id="GO:0005886">
    <property type="term" value="C:plasma membrane"/>
    <property type="evidence" value="ECO:0007669"/>
    <property type="project" value="TreeGrafter"/>
</dbReference>
<dbReference type="FunFam" id="2.60.40.420:FF:000034">
    <property type="entry name" value="Cupredoxin superfamily protein"/>
    <property type="match status" value="1"/>
</dbReference>
<dbReference type="SUPFAM" id="SSF49503">
    <property type="entry name" value="Cupredoxins"/>
    <property type="match status" value="1"/>
</dbReference>
<protein>
    <recommendedName>
        <fullName evidence="4">Phytocyanin domain-containing protein</fullName>
    </recommendedName>
</protein>
<accession>A0A1L6K5L2</accession>
<dbReference type="InterPro" id="IPR039391">
    <property type="entry name" value="Phytocyanin-like"/>
</dbReference>
<feature type="region of interest" description="Disordered" evidence="3">
    <location>
        <begin position="150"/>
        <end position="172"/>
    </location>
</feature>
<dbReference type="PANTHER" id="PTHR33021:SF31">
    <property type="entry name" value="OS02G0720100 PROTEIN"/>
    <property type="match status" value="1"/>
</dbReference>
<dbReference type="CDD" id="cd04216">
    <property type="entry name" value="Phytocyanin"/>
    <property type="match status" value="1"/>
</dbReference>
<sequence length="194" mass="20875">MSQASLLKEKKVCCAVKMAMTKKILMVLVLVLVVVSPNDGAQVHHVVGGDRGWHPYTDIGSWSSARTFRVGDKIWFTHTAAQGSIAEVETKEEYLTCDVSNPIRMYTDDSDGITLDGEGTRYFTSSSSDKCKNGLKLHVEVVVPEARTDTTTAQVASEGSDKAIAAPPESSAPSHFGASFALLMAGFWLSSMGI</sequence>
<dbReference type="AlphaFoldDB" id="A0A1L6K5L2"/>
<dbReference type="InterPro" id="IPR003245">
    <property type="entry name" value="Phytocyanin_dom"/>
</dbReference>
<organism evidence="5">
    <name type="scientific">Populus tomentosa</name>
    <name type="common">Chinese white poplar</name>
    <dbReference type="NCBI Taxonomy" id="118781"/>
    <lineage>
        <taxon>Eukaryota</taxon>
        <taxon>Viridiplantae</taxon>
        <taxon>Streptophyta</taxon>
        <taxon>Embryophyta</taxon>
        <taxon>Tracheophyta</taxon>
        <taxon>Spermatophyta</taxon>
        <taxon>Magnoliopsida</taxon>
        <taxon>eudicotyledons</taxon>
        <taxon>Gunneridae</taxon>
        <taxon>Pentapetalae</taxon>
        <taxon>rosids</taxon>
        <taxon>fabids</taxon>
        <taxon>Malpighiales</taxon>
        <taxon>Salicaceae</taxon>
        <taxon>Saliceae</taxon>
        <taxon>Populus</taxon>
    </lineage>
</organism>
<evidence type="ECO:0000313" key="5">
    <source>
        <dbReference type="EMBL" id="APR64101.1"/>
    </source>
</evidence>
<dbReference type="PROSITE" id="PS51485">
    <property type="entry name" value="PHYTOCYANIN"/>
    <property type="match status" value="1"/>
</dbReference>
<evidence type="ECO:0000256" key="2">
    <source>
        <dbReference type="ARBA" id="ARBA00023180"/>
    </source>
</evidence>
<dbReference type="EMBL" id="KU573637">
    <property type="protein sequence ID" value="APR64101.1"/>
    <property type="molecule type" value="mRNA"/>
</dbReference>
<dbReference type="GO" id="GO:0009055">
    <property type="term" value="F:electron transfer activity"/>
    <property type="evidence" value="ECO:0007669"/>
    <property type="project" value="InterPro"/>
</dbReference>
<dbReference type="Pfam" id="PF02298">
    <property type="entry name" value="Cu_bind_like"/>
    <property type="match status" value="1"/>
</dbReference>
<dbReference type="Gene3D" id="2.60.40.420">
    <property type="entry name" value="Cupredoxins - blue copper proteins"/>
    <property type="match status" value="1"/>
</dbReference>
<evidence type="ECO:0000256" key="3">
    <source>
        <dbReference type="SAM" id="MobiDB-lite"/>
    </source>
</evidence>
<evidence type="ECO:0000259" key="4">
    <source>
        <dbReference type="PROSITE" id="PS51485"/>
    </source>
</evidence>
<proteinExistence type="evidence at transcript level"/>
<dbReference type="PANTHER" id="PTHR33021">
    <property type="entry name" value="BLUE COPPER PROTEIN"/>
    <property type="match status" value="1"/>
</dbReference>
<reference evidence="5" key="1">
    <citation type="submission" date="2016-01" db="EMBL/GenBank/DDBJ databases">
        <title>Dissection of insertion-deletion (InDel) variations within complex gene networks underlying wood formation in Populus.</title>
        <authorList>
            <person name="Zhang D."/>
            <person name="Gong C."/>
            <person name="Du Q."/>
            <person name="Xie J."/>
            <person name="Yang X."/>
            <person name="Quan M."/>
            <person name="Li B."/>
        </authorList>
    </citation>
    <scope>NUCLEOTIDE SEQUENCE</scope>
</reference>
<dbReference type="InterPro" id="IPR008972">
    <property type="entry name" value="Cupredoxin"/>
</dbReference>
<keyword evidence="2" id="KW-0325">Glycoprotein</keyword>